<keyword evidence="3" id="KW-1185">Reference proteome</keyword>
<reference evidence="3" key="1">
    <citation type="submission" date="2016-11" db="EMBL/GenBank/DDBJ databases">
        <authorList>
            <person name="Varghese N."/>
            <person name="Submissions S."/>
        </authorList>
    </citation>
    <scope>NUCLEOTIDE SEQUENCE [LARGE SCALE GENOMIC DNA]</scope>
    <source>
        <strain evidence="3">DSM 24786</strain>
    </source>
</reference>
<accession>A0A1K1MBX0</accession>
<dbReference type="Gene3D" id="3.30.1460.30">
    <property type="entry name" value="YgaC/TfoX-N like chaperone"/>
    <property type="match status" value="1"/>
</dbReference>
<dbReference type="AlphaFoldDB" id="A0A1K1MBX0"/>
<dbReference type="SUPFAM" id="SSF159894">
    <property type="entry name" value="YgaC/TfoX-N like"/>
    <property type="match status" value="1"/>
</dbReference>
<evidence type="ECO:0000313" key="2">
    <source>
        <dbReference type="EMBL" id="SFW20607.1"/>
    </source>
</evidence>
<dbReference type="RefSeq" id="WP_072302165.1">
    <property type="nucleotide sequence ID" value="NZ_FPIY01000001.1"/>
</dbReference>
<evidence type="ECO:0000259" key="1">
    <source>
        <dbReference type="Pfam" id="PF04993"/>
    </source>
</evidence>
<dbReference type="EMBL" id="FPIY01000001">
    <property type="protein sequence ID" value="SFW20607.1"/>
    <property type="molecule type" value="Genomic_DNA"/>
</dbReference>
<evidence type="ECO:0000313" key="3">
    <source>
        <dbReference type="Proteomes" id="UP000183257"/>
    </source>
</evidence>
<dbReference type="InterPro" id="IPR007076">
    <property type="entry name" value="TfoX_N"/>
</dbReference>
<name>A0A1K1MBX0_9FLAO</name>
<organism evidence="2 3">
    <name type="scientific">Cellulophaga fucicola</name>
    <dbReference type="NCBI Taxonomy" id="76595"/>
    <lineage>
        <taxon>Bacteria</taxon>
        <taxon>Pseudomonadati</taxon>
        <taxon>Bacteroidota</taxon>
        <taxon>Flavobacteriia</taxon>
        <taxon>Flavobacteriales</taxon>
        <taxon>Flavobacteriaceae</taxon>
        <taxon>Cellulophaga</taxon>
    </lineage>
</organism>
<proteinExistence type="predicted"/>
<dbReference type="Proteomes" id="UP000183257">
    <property type="component" value="Unassembled WGS sequence"/>
</dbReference>
<gene>
    <name evidence="2" type="ORF">SAMN05660313_00493</name>
</gene>
<dbReference type="STRING" id="76595.SAMN05660313_00493"/>
<protein>
    <submittedName>
        <fullName evidence="2">DNA transformation protein</fullName>
    </submittedName>
</protein>
<feature type="domain" description="TfoX N-terminal" evidence="1">
    <location>
        <begin position="16"/>
        <end position="102"/>
    </location>
</feature>
<dbReference type="OrthoDB" id="9803291at2"/>
<dbReference type="Pfam" id="PF04993">
    <property type="entry name" value="TfoX_N"/>
    <property type="match status" value="1"/>
</dbReference>
<sequence>MPISGDFLDYVLDRLLKWNGVYTKKMFGGVGLFFDGLMFGLVYNDTVSLKIDDTNVKKYIEVGESPIEIFKTNTPLPSFYTVPPLVLEDIDNFVIWAQESYQIQVKKNSIDL</sequence>